<dbReference type="AlphaFoldDB" id="A0A507B9R4"/>
<evidence type="ECO:0000256" key="1">
    <source>
        <dbReference type="SAM" id="MobiDB-lite"/>
    </source>
</evidence>
<dbReference type="Proteomes" id="UP000319257">
    <property type="component" value="Unassembled WGS sequence"/>
</dbReference>
<keyword evidence="3" id="KW-1185">Reference proteome</keyword>
<dbReference type="EMBL" id="SKBQ01000017">
    <property type="protein sequence ID" value="TPX16587.1"/>
    <property type="molecule type" value="Genomic_DNA"/>
</dbReference>
<gene>
    <name evidence="2" type="ORF">E0L32_003881</name>
</gene>
<reference evidence="2 3" key="1">
    <citation type="submission" date="2019-06" db="EMBL/GenBank/DDBJ databases">
        <title>Draft genome sequence of the filamentous fungus Phialemoniopsis curvata isolated from diesel fuel.</title>
        <authorList>
            <person name="Varaljay V.A."/>
            <person name="Lyon W.J."/>
            <person name="Crouch A.L."/>
            <person name="Drake C.E."/>
            <person name="Hollomon J.M."/>
            <person name="Nadeau L.J."/>
            <person name="Nunn H.S."/>
            <person name="Stevenson B.S."/>
            <person name="Bojanowski C.L."/>
            <person name="Crookes-Goodson W.J."/>
        </authorList>
    </citation>
    <scope>NUCLEOTIDE SEQUENCE [LARGE SCALE GENOMIC DNA]</scope>
    <source>
        <strain evidence="2 3">D216</strain>
    </source>
</reference>
<dbReference type="InParanoid" id="A0A507B9R4"/>
<comment type="caution">
    <text evidence="2">The sequence shown here is derived from an EMBL/GenBank/DDBJ whole genome shotgun (WGS) entry which is preliminary data.</text>
</comment>
<feature type="compositionally biased region" description="Basic residues" evidence="1">
    <location>
        <begin position="242"/>
        <end position="260"/>
    </location>
</feature>
<dbReference type="GeneID" id="41971328"/>
<feature type="compositionally biased region" description="Basic and acidic residues" evidence="1">
    <location>
        <begin position="287"/>
        <end position="308"/>
    </location>
</feature>
<evidence type="ECO:0000313" key="3">
    <source>
        <dbReference type="Proteomes" id="UP000319257"/>
    </source>
</evidence>
<proteinExistence type="predicted"/>
<name>A0A507B9R4_9PEZI</name>
<sequence length="356" mass="40504">MEYVGTRPVPSMNRRHMTADRAWCAETITIKEEEEKKKRHTLNAIECQEPLVTQNSFHTNLPIDDPGDHVDRHNVSLEAELVLQVPDLRVQVLNPLQLGPRVLHPLAAAVTAALARLSLLQQSFRSVFPPPPLPDRLPLGRHRPAPELRLQRHLEARHLVHLAEAPVRAHPARLKRPHLAQHRPDLPLRPLGPLLVLLLLLPFFRSHVPRRKGPHRRPAPPEHKLFKRSTPVEIVRVGQGPRLRRARAARRRGAPPRRGARRETALVPAPREQAQLPQPREVRRRHPPEGRDAPPPHPDRDLVRDLARPLRGTEPARQPPLAALDLPSRVRHPPRVLGGRRGPEVRQRVGQRQRAA</sequence>
<protein>
    <submittedName>
        <fullName evidence="2">Uncharacterized protein</fullName>
    </submittedName>
</protein>
<feature type="region of interest" description="Disordered" evidence="1">
    <location>
        <begin position="208"/>
        <end position="356"/>
    </location>
</feature>
<organism evidence="2 3">
    <name type="scientific">Thyridium curvatum</name>
    <dbReference type="NCBI Taxonomy" id="1093900"/>
    <lineage>
        <taxon>Eukaryota</taxon>
        <taxon>Fungi</taxon>
        <taxon>Dikarya</taxon>
        <taxon>Ascomycota</taxon>
        <taxon>Pezizomycotina</taxon>
        <taxon>Sordariomycetes</taxon>
        <taxon>Sordariomycetidae</taxon>
        <taxon>Thyridiales</taxon>
        <taxon>Thyridiaceae</taxon>
        <taxon>Thyridium</taxon>
    </lineage>
</organism>
<feature type="compositionally biased region" description="Basic residues" evidence="1">
    <location>
        <begin position="208"/>
        <end position="218"/>
    </location>
</feature>
<dbReference type="RefSeq" id="XP_030998298.1">
    <property type="nucleotide sequence ID" value="XM_031138229.1"/>
</dbReference>
<evidence type="ECO:0000313" key="2">
    <source>
        <dbReference type="EMBL" id="TPX16587.1"/>
    </source>
</evidence>
<accession>A0A507B9R4</accession>